<dbReference type="RefSeq" id="WP_183197432.1">
    <property type="nucleotide sequence ID" value="NZ_JACIEK010000001.1"/>
</dbReference>
<protein>
    <submittedName>
        <fullName evidence="9">Zinc protease</fullName>
        <ecNumber evidence="9">3.4.24.-</ecNumber>
    </submittedName>
</protein>
<dbReference type="InterPro" id="IPR050361">
    <property type="entry name" value="MPP/UQCRC_Complex"/>
</dbReference>
<feature type="domain" description="Peptidase M16 N-terminal" evidence="7">
    <location>
        <begin position="86"/>
        <end position="230"/>
    </location>
</feature>
<comment type="similarity">
    <text evidence="2 4">Belongs to the peptidase M16 family.</text>
</comment>
<evidence type="ECO:0000256" key="2">
    <source>
        <dbReference type="ARBA" id="ARBA00007261"/>
    </source>
</evidence>
<dbReference type="AlphaFoldDB" id="A0A7W6H2H1"/>
<dbReference type="InterPro" id="IPR001431">
    <property type="entry name" value="Pept_M16_Zn_BS"/>
</dbReference>
<dbReference type="Proteomes" id="UP000542776">
    <property type="component" value="Unassembled WGS sequence"/>
</dbReference>
<sequence>MKSLSRKVLCRTSLVRSAGTSLLALALGATALTPAFAQEAPRPAASATKTSPATPTPAAPTPAAAAAEAKRPAIESFTLDNGLQVVVLPDHRAPIATQMIWYRVGSADEARGQSGIAHFLEHLMFKGTKAHPDGAFSAAVAAVGGSENAFTSYDYTAYYQQVPVEQLREMMAFEADRMENLVLSDEAVLPERDVILEERRMRVDNDPGAQLSEAVDAALFANSPYGTPVIGWRQEMEKLSRDQAIAFYDKYYTPNNATLLVAGDVTLDQVRAYAEETYGQVKRRAEPGERQRPQEPEPLAARTVSLSDARVTQPSVQTTYLAPSENNAEPGEAEALDLLADILGGGTTSRLYRALVVEQGIAAGTGAYYQGTALDDGQFMTYGTPRGEATLAQVEAAIDGEIVRLVKDGVTPAELEAAKNRVRKALIYQRDNQTSMARRYGAALSTGQTIADVESWPERIEAVSVDQVNAAARAILDKKRSVTGTLLPAAAETAADAKAPEGTPAAAGAVDPAAGAPAPGDTRS</sequence>
<organism evidence="9 10">
    <name type="scientific">Aureimonas pseudogalii</name>
    <dbReference type="NCBI Taxonomy" id="1744844"/>
    <lineage>
        <taxon>Bacteria</taxon>
        <taxon>Pseudomonadati</taxon>
        <taxon>Pseudomonadota</taxon>
        <taxon>Alphaproteobacteria</taxon>
        <taxon>Hyphomicrobiales</taxon>
        <taxon>Aurantimonadaceae</taxon>
        <taxon>Aureimonas</taxon>
    </lineage>
</organism>
<feature type="signal peptide" evidence="6">
    <location>
        <begin position="1"/>
        <end position="37"/>
    </location>
</feature>
<evidence type="ECO:0000256" key="6">
    <source>
        <dbReference type="SAM" id="SignalP"/>
    </source>
</evidence>
<evidence type="ECO:0000256" key="4">
    <source>
        <dbReference type="RuleBase" id="RU004447"/>
    </source>
</evidence>
<gene>
    <name evidence="9" type="ORF">GGR04_000456</name>
</gene>
<reference evidence="9 10" key="1">
    <citation type="submission" date="2020-08" db="EMBL/GenBank/DDBJ databases">
        <title>Genomic Encyclopedia of Type Strains, Phase IV (KMG-IV): sequencing the most valuable type-strain genomes for metagenomic binning, comparative biology and taxonomic classification.</title>
        <authorList>
            <person name="Goeker M."/>
        </authorList>
    </citation>
    <scope>NUCLEOTIDE SEQUENCE [LARGE SCALE GENOMIC DNA]</scope>
    <source>
        <strain evidence="9 10">DSM 102238</strain>
    </source>
</reference>
<accession>A0A7W6H2H1</accession>
<dbReference type="Pfam" id="PF00675">
    <property type="entry name" value="Peptidase_M16"/>
    <property type="match status" value="1"/>
</dbReference>
<keyword evidence="9" id="KW-0378">Hydrolase</keyword>
<feature type="region of interest" description="Disordered" evidence="5">
    <location>
        <begin position="281"/>
        <end position="305"/>
    </location>
</feature>
<dbReference type="EMBL" id="JACIEK010000001">
    <property type="protein sequence ID" value="MBB3996635.1"/>
    <property type="molecule type" value="Genomic_DNA"/>
</dbReference>
<comment type="cofactor">
    <cofactor evidence="1">
        <name>Zn(2+)</name>
        <dbReference type="ChEBI" id="CHEBI:29105"/>
    </cofactor>
</comment>
<dbReference type="GO" id="GO:0046872">
    <property type="term" value="F:metal ion binding"/>
    <property type="evidence" value="ECO:0007669"/>
    <property type="project" value="InterPro"/>
</dbReference>
<dbReference type="EC" id="3.4.24.-" evidence="9"/>
<name>A0A7W6H2H1_9HYPH</name>
<evidence type="ECO:0000313" key="10">
    <source>
        <dbReference type="Proteomes" id="UP000542776"/>
    </source>
</evidence>
<feature type="region of interest" description="Disordered" evidence="5">
    <location>
        <begin position="40"/>
        <end position="67"/>
    </location>
</feature>
<dbReference type="PANTHER" id="PTHR11851:SF49">
    <property type="entry name" value="MITOCHONDRIAL-PROCESSING PEPTIDASE SUBUNIT ALPHA"/>
    <property type="match status" value="1"/>
</dbReference>
<keyword evidence="9" id="KW-0645">Protease</keyword>
<evidence type="ECO:0000256" key="3">
    <source>
        <dbReference type="ARBA" id="ARBA00023049"/>
    </source>
</evidence>
<comment type="caution">
    <text evidence="9">The sequence shown here is derived from an EMBL/GenBank/DDBJ whole genome shotgun (WGS) entry which is preliminary data.</text>
</comment>
<dbReference type="GO" id="GO:0004222">
    <property type="term" value="F:metalloendopeptidase activity"/>
    <property type="evidence" value="ECO:0007669"/>
    <property type="project" value="InterPro"/>
</dbReference>
<dbReference type="InterPro" id="IPR007863">
    <property type="entry name" value="Peptidase_M16_C"/>
</dbReference>
<dbReference type="SUPFAM" id="SSF63411">
    <property type="entry name" value="LuxS/MPP-like metallohydrolase"/>
    <property type="match status" value="2"/>
</dbReference>
<evidence type="ECO:0000313" key="9">
    <source>
        <dbReference type="EMBL" id="MBB3996635.1"/>
    </source>
</evidence>
<dbReference type="PANTHER" id="PTHR11851">
    <property type="entry name" value="METALLOPROTEASE"/>
    <property type="match status" value="1"/>
</dbReference>
<dbReference type="PROSITE" id="PS00143">
    <property type="entry name" value="INSULINASE"/>
    <property type="match status" value="1"/>
</dbReference>
<evidence type="ECO:0000256" key="1">
    <source>
        <dbReference type="ARBA" id="ARBA00001947"/>
    </source>
</evidence>
<dbReference type="GO" id="GO:0006508">
    <property type="term" value="P:proteolysis"/>
    <property type="evidence" value="ECO:0007669"/>
    <property type="project" value="UniProtKB-KW"/>
</dbReference>
<feature type="compositionally biased region" description="Basic and acidic residues" evidence="5">
    <location>
        <begin position="283"/>
        <end position="295"/>
    </location>
</feature>
<feature type="region of interest" description="Disordered" evidence="5">
    <location>
        <begin position="492"/>
        <end position="524"/>
    </location>
</feature>
<dbReference type="Gene3D" id="3.30.830.10">
    <property type="entry name" value="Metalloenzyme, LuxS/M16 peptidase-like"/>
    <property type="match status" value="2"/>
</dbReference>
<dbReference type="InterPro" id="IPR011249">
    <property type="entry name" value="Metalloenz_LuxS/M16"/>
</dbReference>
<evidence type="ECO:0000259" key="7">
    <source>
        <dbReference type="Pfam" id="PF00675"/>
    </source>
</evidence>
<evidence type="ECO:0000256" key="5">
    <source>
        <dbReference type="SAM" id="MobiDB-lite"/>
    </source>
</evidence>
<feature type="chain" id="PRO_5030948670" evidence="6">
    <location>
        <begin position="38"/>
        <end position="524"/>
    </location>
</feature>
<proteinExistence type="inferred from homology"/>
<dbReference type="Pfam" id="PF05193">
    <property type="entry name" value="Peptidase_M16_C"/>
    <property type="match status" value="1"/>
</dbReference>
<keyword evidence="6" id="KW-0732">Signal</keyword>
<feature type="domain" description="Peptidase M16 C-terminal" evidence="8">
    <location>
        <begin position="238"/>
        <end position="421"/>
    </location>
</feature>
<keyword evidence="10" id="KW-1185">Reference proteome</keyword>
<dbReference type="InterPro" id="IPR011765">
    <property type="entry name" value="Pept_M16_N"/>
</dbReference>
<evidence type="ECO:0000259" key="8">
    <source>
        <dbReference type="Pfam" id="PF05193"/>
    </source>
</evidence>
<keyword evidence="3" id="KW-0482">Metalloprotease</keyword>
<feature type="compositionally biased region" description="Low complexity" evidence="5">
    <location>
        <begin position="40"/>
        <end position="53"/>
    </location>
</feature>